<dbReference type="PROSITE" id="PS50106">
    <property type="entry name" value="PDZ"/>
    <property type="match status" value="1"/>
</dbReference>
<dbReference type="InterPro" id="IPR000008">
    <property type="entry name" value="C2_dom"/>
</dbReference>
<dbReference type="EMBL" id="JASPKZ010002699">
    <property type="protein sequence ID" value="KAJ9595016.1"/>
    <property type="molecule type" value="Genomic_DNA"/>
</dbReference>
<dbReference type="AlphaFoldDB" id="A0AAD8ELZ3"/>
<dbReference type="GO" id="GO:0030424">
    <property type="term" value="C:axon"/>
    <property type="evidence" value="ECO:0007669"/>
    <property type="project" value="TreeGrafter"/>
</dbReference>
<dbReference type="PANTHER" id="PTHR14113">
    <property type="entry name" value="PICCOLO/BASSOON"/>
    <property type="match status" value="1"/>
</dbReference>
<feature type="region of interest" description="Disordered" evidence="1">
    <location>
        <begin position="192"/>
        <end position="266"/>
    </location>
</feature>
<dbReference type="SMART" id="SM00228">
    <property type="entry name" value="PDZ"/>
    <property type="match status" value="1"/>
</dbReference>
<dbReference type="GO" id="GO:0035418">
    <property type="term" value="P:protein localization to synapse"/>
    <property type="evidence" value="ECO:0007669"/>
    <property type="project" value="TreeGrafter"/>
</dbReference>
<dbReference type="InterPro" id="IPR052098">
    <property type="entry name" value="Presynaptic_Scaffold_Bsn/Pclo"/>
</dbReference>
<name>A0AAD8ELZ3_DIPPU</name>
<dbReference type="Proteomes" id="UP001233999">
    <property type="component" value="Unassembled WGS sequence"/>
</dbReference>
<dbReference type="InterPro" id="IPR035892">
    <property type="entry name" value="C2_domain_sf"/>
</dbReference>
<dbReference type="GO" id="GO:0098882">
    <property type="term" value="F:structural constituent of presynaptic active zone"/>
    <property type="evidence" value="ECO:0007669"/>
    <property type="project" value="TreeGrafter"/>
</dbReference>
<keyword evidence="5" id="KW-1185">Reference proteome</keyword>
<reference evidence="4" key="2">
    <citation type="submission" date="2023-05" db="EMBL/GenBank/DDBJ databases">
        <authorList>
            <person name="Fouks B."/>
        </authorList>
    </citation>
    <scope>NUCLEOTIDE SEQUENCE</scope>
    <source>
        <strain evidence="4">Stay&amp;Tobe</strain>
        <tissue evidence="4">Testes</tissue>
    </source>
</reference>
<sequence length="471" mass="53362">MSRYVVLDICKVNGSGWFVKLGSSNGYARELRSMRWNNKDYCTFPIIPQTYDIYIKVLYDRTFNLLGCMVTLIFNSFLNFLHLQFGASSVQYAAPKYEFPVKRLLLTRDPKDRSVGGNGLGMRVIGGKEIPGTGGQLGAFVTRIYPGGVVETLGEIKEGDQVLEWNGVPLTGKTFEEVQKLVSQTEGEVEIVVKSSKTNAPPKPPRRSIQSLDNQVDHNGNNSNSSTYENIGDEGERKMSEYDSRTDLKKKKKNMREKNMENQRKTRYFSRTCEPEWSTTMVYENVSPEELNTRYLEVTAWNYDIYHPNHFLGGVILDLSDPTVVDEEARWYRLQDDPMLQASFNNHNSGWKSLLNRVMQFFKPLGIIYQNTVVSLLPIWCYRPTYLISTIKNASRKLQLTEVSSSKASTILFVVSASVLMRGLPEGLIFCILPISSSRFLHFPTVDGCNATLNSCLAASRLQFRSLSPSS</sequence>
<feature type="domain" description="C2" evidence="2">
    <location>
        <begin position="185"/>
        <end position="332"/>
    </location>
</feature>
<feature type="domain" description="PDZ" evidence="3">
    <location>
        <begin position="103"/>
        <end position="197"/>
    </location>
</feature>
<evidence type="ECO:0000259" key="2">
    <source>
        <dbReference type="PROSITE" id="PS50004"/>
    </source>
</evidence>
<organism evidence="4 5">
    <name type="scientific">Diploptera punctata</name>
    <name type="common">Pacific beetle cockroach</name>
    <dbReference type="NCBI Taxonomy" id="6984"/>
    <lineage>
        <taxon>Eukaryota</taxon>
        <taxon>Metazoa</taxon>
        <taxon>Ecdysozoa</taxon>
        <taxon>Arthropoda</taxon>
        <taxon>Hexapoda</taxon>
        <taxon>Insecta</taxon>
        <taxon>Pterygota</taxon>
        <taxon>Neoptera</taxon>
        <taxon>Polyneoptera</taxon>
        <taxon>Dictyoptera</taxon>
        <taxon>Blattodea</taxon>
        <taxon>Blaberoidea</taxon>
        <taxon>Blaberidae</taxon>
        <taxon>Diplopterinae</taxon>
        <taxon>Diploptera</taxon>
    </lineage>
</organism>
<dbReference type="PROSITE" id="PS50004">
    <property type="entry name" value="C2"/>
    <property type="match status" value="1"/>
</dbReference>
<evidence type="ECO:0000313" key="4">
    <source>
        <dbReference type="EMBL" id="KAJ9595016.1"/>
    </source>
</evidence>
<feature type="compositionally biased region" description="Basic and acidic residues" evidence="1">
    <location>
        <begin position="234"/>
        <end position="247"/>
    </location>
</feature>
<proteinExistence type="predicted"/>
<dbReference type="PANTHER" id="PTHR14113:SF6">
    <property type="entry name" value="PROTEIN PICCOLO"/>
    <property type="match status" value="1"/>
</dbReference>
<feature type="non-terminal residue" evidence="4">
    <location>
        <position position="471"/>
    </location>
</feature>
<accession>A0AAD8ELZ3</accession>
<dbReference type="GO" id="GO:0098982">
    <property type="term" value="C:GABA-ergic synapse"/>
    <property type="evidence" value="ECO:0007669"/>
    <property type="project" value="TreeGrafter"/>
</dbReference>
<dbReference type="Gene3D" id="2.60.40.150">
    <property type="entry name" value="C2 domain"/>
    <property type="match status" value="1"/>
</dbReference>
<evidence type="ECO:0000313" key="5">
    <source>
        <dbReference type="Proteomes" id="UP001233999"/>
    </source>
</evidence>
<dbReference type="Pfam" id="PF00595">
    <property type="entry name" value="PDZ"/>
    <property type="match status" value="1"/>
</dbReference>
<dbReference type="InterPro" id="IPR036034">
    <property type="entry name" value="PDZ_sf"/>
</dbReference>
<gene>
    <name evidence="4" type="ORF">L9F63_013682</name>
</gene>
<dbReference type="SUPFAM" id="SSF49562">
    <property type="entry name" value="C2 domain (Calcium/lipid-binding domain, CaLB)"/>
    <property type="match status" value="1"/>
</dbReference>
<dbReference type="Pfam" id="PF00168">
    <property type="entry name" value="C2"/>
    <property type="match status" value="1"/>
</dbReference>
<dbReference type="GO" id="GO:0098978">
    <property type="term" value="C:glutamatergic synapse"/>
    <property type="evidence" value="ECO:0007669"/>
    <property type="project" value="TreeGrafter"/>
</dbReference>
<feature type="compositionally biased region" description="Polar residues" evidence="1">
    <location>
        <begin position="208"/>
        <end position="229"/>
    </location>
</feature>
<dbReference type="Gene3D" id="2.30.42.10">
    <property type="match status" value="1"/>
</dbReference>
<evidence type="ECO:0008006" key="6">
    <source>
        <dbReference type="Google" id="ProtNLM"/>
    </source>
</evidence>
<protein>
    <recommendedName>
        <fullName evidence="6">Protein piccolo</fullName>
    </recommendedName>
</protein>
<dbReference type="GO" id="GO:0048788">
    <property type="term" value="C:cytoskeleton of presynaptic active zone"/>
    <property type="evidence" value="ECO:0007669"/>
    <property type="project" value="TreeGrafter"/>
</dbReference>
<reference evidence="4" key="1">
    <citation type="journal article" date="2023" name="IScience">
        <title>Live-bearing cockroach genome reveals convergent evolutionary mechanisms linked to viviparity in insects and beyond.</title>
        <authorList>
            <person name="Fouks B."/>
            <person name="Harrison M.C."/>
            <person name="Mikhailova A.A."/>
            <person name="Marchal E."/>
            <person name="English S."/>
            <person name="Carruthers M."/>
            <person name="Jennings E.C."/>
            <person name="Chiamaka E.L."/>
            <person name="Frigard R.A."/>
            <person name="Pippel M."/>
            <person name="Attardo G.M."/>
            <person name="Benoit J.B."/>
            <person name="Bornberg-Bauer E."/>
            <person name="Tobe S.S."/>
        </authorList>
    </citation>
    <scope>NUCLEOTIDE SEQUENCE</scope>
    <source>
        <strain evidence="4">Stay&amp;Tobe</strain>
    </source>
</reference>
<dbReference type="SUPFAM" id="SSF50156">
    <property type="entry name" value="PDZ domain-like"/>
    <property type="match status" value="1"/>
</dbReference>
<dbReference type="InterPro" id="IPR001478">
    <property type="entry name" value="PDZ"/>
</dbReference>
<comment type="caution">
    <text evidence="4">The sequence shown here is derived from an EMBL/GenBank/DDBJ whole genome shotgun (WGS) entry which is preliminary data.</text>
</comment>
<dbReference type="GO" id="GO:1904071">
    <property type="term" value="P:presynaptic active zone assembly"/>
    <property type="evidence" value="ECO:0007669"/>
    <property type="project" value="TreeGrafter"/>
</dbReference>
<dbReference type="CDD" id="cd06714">
    <property type="entry name" value="PDZ_RIM-like"/>
    <property type="match status" value="1"/>
</dbReference>
<evidence type="ECO:0000259" key="3">
    <source>
        <dbReference type="PROSITE" id="PS50106"/>
    </source>
</evidence>
<evidence type="ECO:0000256" key="1">
    <source>
        <dbReference type="SAM" id="MobiDB-lite"/>
    </source>
</evidence>